<evidence type="ECO:0000313" key="4">
    <source>
        <dbReference type="Proteomes" id="UP000324767"/>
    </source>
</evidence>
<dbReference type="InterPro" id="IPR024047">
    <property type="entry name" value="MM3350-like_sf"/>
</dbReference>
<accession>A0A5M8PUG1</accession>
<dbReference type="AlphaFoldDB" id="A0A5M8PUG1"/>
<evidence type="ECO:0000256" key="1">
    <source>
        <dbReference type="SAM" id="MobiDB-lite"/>
    </source>
</evidence>
<feature type="region of interest" description="Disordered" evidence="1">
    <location>
        <begin position="158"/>
        <end position="193"/>
    </location>
</feature>
<dbReference type="OrthoDB" id="245563at2759"/>
<feature type="compositionally biased region" description="Low complexity" evidence="1">
    <location>
        <begin position="72"/>
        <end position="84"/>
    </location>
</feature>
<dbReference type="EMBL" id="VXIT01000005">
    <property type="protein sequence ID" value="KAA6412625.1"/>
    <property type="molecule type" value="Genomic_DNA"/>
</dbReference>
<comment type="caution">
    <text evidence="3">The sequence shown here is derived from an EMBL/GenBank/DDBJ whole genome shotgun (WGS) entry which is preliminary data.</text>
</comment>
<protein>
    <recommendedName>
        <fullName evidence="2">Plasmid pRiA4b Orf3-like domain-containing protein</fullName>
    </recommendedName>
</protein>
<dbReference type="Proteomes" id="UP000324767">
    <property type="component" value="Unassembled WGS sequence"/>
</dbReference>
<feature type="compositionally biased region" description="Pro residues" evidence="1">
    <location>
        <begin position="1"/>
        <end position="20"/>
    </location>
</feature>
<proteinExistence type="predicted"/>
<organism evidence="3 4">
    <name type="scientific">Lasallia pustulata</name>
    <dbReference type="NCBI Taxonomy" id="136370"/>
    <lineage>
        <taxon>Eukaryota</taxon>
        <taxon>Fungi</taxon>
        <taxon>Dikarya</taxon>
        <taxon>Ascomycota</taxon>
        <taxon>Pezizomycotina</taxon>
        <taxon>Lecanoromycetes</taxon>
        <taxon>OSLEUM clade</taxon>
        <taxon>Umbilicariomycetidae</taxon>
        <taxon>Umbilicariales</taxon>
        <taxon>Umbilicariaceae</taxon>
        <taxon>Lasallia</taxon>
    </lineage>
</organism>
<dbReference type="Gene3D" id="3.10.290.30">
    <property type="entry name" value="MM3350-like"/>
    <property type="match status" value="1"/>
</dbReference>
<dbReference type="SUPFAM" id="SSF159941">
    <property type="entry name" value="MM3350-like"/>
    <property type="match status" value="1"/>
</dbReference>
<evidence type="ECO:0000259" key="2">
    <source>
        <dbReference type="Pfam" id="PF07929"/>
    </source>
</evidence>
<dbReference type="InterPro" id="IPR012912">
    <property type="entry name" value="Plasmid_pRiA4b_Orf3-like"/>
</dbReference>
<name>A0A5M8PUG1_9LECA</name>
<feature type="compositionally biased region" description="Polar residues" evidence="1">
    <location>
        <begin position="47"/>
        <end position="59"/>
    </location>
</feature>
<gene>
    <name evidence="3" type="ORF">FRX48_03617</name>
</gene>
<sequence length="331" mass="34997">MSSSPPLPERASSPPIPEAPTSPHISEASTSPPIPEDATSPPIPEAPTSQYTSEASTSPRIPEPATSPIRESSASPSPTAGPSAVLDISTPPGLSAAIHRSTSRPPSPISTSTALDVSTAPDLSTAAHASASPALLPPPLPLPILPLSGSFSTTPPVPLFPSIPPPPQLHPLHPSAPPSSNPPPSPASSPSRLHPFTTLHTALQLSFGWATLHPYLFTIGPSSPFSPTIQLLPPPFYNRKYYGTLELGSHYASDVQLFQVLESPDFEPGPIQYLYDPHSRWEHTVTFCSIAPLTDYVHCLGGEGHPAPEDGNGPVVWEFLKMAYRKRDVAR</sequence>
<feature type="domain" description="Plasmid pRiA4b Orf3-like" evidence="2">
    <location>
        <begin position="196"/>
        <end position="318"/>
    </location>
</feature>
<dbReference type="Pfam" id="PF07929">
    <property type="entry name" value="PRiA4_ORF3"/>
    <property type="match status" value="1"/>
</dbReference>
<evidence type="ECO:0000313" key="3">
    <source>
        <dbReference type="EMBL" id="KAA6412625.1"/>
    </source>
</evidence>
<feature type="compositionally biased region" description="Pro residues" evidence="1">
    <location>
        <begin position="158"/>
        <end position="187"/>
    </location>
</feature>
<feature type="region of interest" description="Disordered" evidence="1">
    <location>
        <begin position="1"/>
        <end position="115"/>
    </location>
</feature>
<reference evidence="3 4" key="1">
    <citation type="submission" date="2019-09" db="EMBL/GenBank/DDBJ databases">
        <title>The hologenome of the rock-dwelling lichen Lasallia pustulata.</title>
        <authorList>
            <person name="Greshake Tzovaras B."/>
            <person name="Segers F."/>
            <person name="Bicker A."/>
            <person name="Dal Grande F."/>
            <person name="Otte J."/>
            <person name="Hankeln T."/>
            <person name="Schmitt I."/>
            <person name="Ebersberger I."/>
        </authorList>
    </citation>
    <scope>NUCLEOTIDE SEQUENCE [LARGE SCALE GENOMIC DNA]</scope>
    <source>
        <strain evidence="3">A1-1</strain>
    </source>
</reference>